<dbReference type="GO" id="GO:0003723">
    <property type="term" value="F:RNA binding"/>
    <property type="evidence" value="ECO:0007669"/>
    <property type="project" value="UniProtKB-KW"/>
</dbReference>
<evidence type="ECO:0000259" key="7">
    <source>
        <dbReference type="Pfam" id="PF23182"/>
    </source>
</evidence>
<feature type="compositionally biased region" description="Basic and acidic residues" evidence="6">
    <location>
        <begin position="141"/>
        <end position="152"/>
    </location>
</feature>
<keyword evidence="4" id="KW-0694">RNA-binding</keyword>
<dbReference type="Proteomes" id="UP001085076">
    <property type="component" value="Unassembled WGS sequence"/>
</dbReference>
<feature type="region of interest" description="Disordered" evidence="6">
    <location>
        <begin position="141"/>
        <end position="162"/>
    </location>
</feature>
<name>A0A9D5BU80_9LILI</name>
<organism evidence="8 9">
    <name type="scientific">Dioscorea zingiberensis</name>
    <dbReference type="NCBI Taxonomy" id="325984"/>
    <lineage>
        <taxon>Eukaryota</taxon>
        <taxon>Viridiplantae</taxon>
        <taxon>Streptophyta</taxon>
        <taxon>Embryophyta</taxon>
        <taxon>Tracheophyta</taxon>
        <taxon>Spermatophyta</taxon>
        <taxon>Magnoliopsida</taxon>
        <taxon>Liliopsida</taxon>
        <taxon>Dioscoreales</taxon>
        <taxon>Dioscoreaceae</taxon>
        <taxon>Dioscorea</taxon>
    </lineage>
</organism>
<reference evidence="8 9" key="1">
    <citation type="journal article" date="2022" name="Hortic Res">
        <title>The genome of Dioscorea zingiberensis sheds light on the biosynthesis, origin and evolution of the medicinally important diosgenin saponins.</title>
        <authorList>
            <person name="Li Y."/>
            <person name="Tan C."/>
            <person name="Li Z."/>
            <person name="Guo J."/>
            <person name="Li S."/>
            <person name="Chen X."/>
            <person name="Wang C."/>
            <person name="Dai X."/>
            <person name="Yang H."/>
            <person name="Song W."/>
            <person name="Hou L."/>
            <person name="Xu J."/>
            <person name="Tong Z."/>
            <person name="Xu A."/>
            <person name="Yuan X."/>
            <person name="Wang W."/>
            <person name="Yang Q."/>
            <person name="Chen L."/>
            <person name="Sun Z."/>
            <person name="Wang K."/>
            <person name="Pan B."/>
            <person name="Chen J."/>
            <person name="Bao Y."/>
            <person name="Liu F."/>
            <person name="Qi X."/>
            <person name="Gang D.R."/>
            <person name="Wen J."/>
            <person name="Li J."/>
        </authorList>
    </citation>
    <scope>NUCLEOTIDE SEQUENCE [LARGE SCALE GENOMIC DNA]</scope>
    <source>
        <strain evidence="8">Dzin_1.0</strain>
    </source>
</reference>
<evidence type="ECO:0000256" key="3">
    <source>
        <dbReference type="ARBA" id="ARBA00022833"/>
    </source>
</evidence>
<evidence type="ECO:0000313" key="9">
    <source>
        <dbReference type="Proteomes" id="UP001085076"/>
    </source>
</evidence>
<evidence type="ECO:0000256" key="6">
    <source>
        <dbReference type="SAM" id="MobiDB-lite"/>
    </source>
</evidence>
<dbReference type="Pfam" id="PF23182">
    <property type="entry name" value="PABC_AtC3H46"/>
    <property type="match status" value="1"/>
</dbReference>
<comment type="caution">
    <text evidence="8">The sequence shown here is derived from an EMBL/GenBank/DDBJ whole genome shotgun (WGS) entry which is preliminary data.</text>
</comment>
<protein>
    <recommendedName>
        <fullName evidence="7">AtC3H46-like PABC-like domain-containing protein</fullName>
    </recommendedName>
</protein>
<evidence type="ECO:0000256" key="4">
    <source>
        <dbReference type="ARBA" id="ARBA00022884"/>
    </source>
</evidence>
<evidence type="ECO:0000256" key="1">
    <source>
        <dbReference type="ARBA" id="ARBA00022723"/>
    </source>
</evidence>
<dbReference type="GO" id="GO:0008270">
    <property type="term" value="F:zinc ion binding"/>
    <property type="evidence" value="ECO:0007669"/>
    <property type="project" value="UniProtKB-KW"/>
</dbReference>
<keyword evidence="3" id="KW-0862">Zinc</keyword>
<evidence type="ECO:0000313" key="8">
    <source>
        <dbReference type="EMBL" id="KAJ0960892.1"/>
    </source>
</evidence>
<dbReference type="PANTHER" id="PTHR24009">
    <property type="entry name" value="RNA-BINDING (RRM/RBD/RNP MOTIFS)"/>
    <property type="match status" value="1"/>
</dbReference>
<evidence type="ECO:0000256" key="5">
    <source>
        <dbReference type="ARBA" id="ARBA00023125"/>
    </source>
</evidence>
<keyword evidence="5" id="KW-0238">DNA-binding</keyword>
<feature type="domain" description="AtC3H46-like PABC-like" evidence="7">
    <location>
        <begin position="1"/>
        <end position="35"/>
    </location>
</feature>
<sequence>MLLLQSSGDEELYQYAYGPENILHSKISDIKVAMEDAPKYNDHGNEIIDSGSIGGSSHLIHPTFLADSLFTAKDVPKHFSSKYGPVHNTRIHPAKWMFNCVSLDSAEIVNSILSSRKTQVICGNVVHVEGKPKVSERILKEQEQEKKVESKQSPHATLKLPE</sequence>
<keyword evidence="9" id="KW-1185">Reference proteome</keyword>
<accession>A0A9D5BU80</accession>
<keyword evidence="2" id="KW-0863">Zinc-finger</keyword>
<dbReference type="AlphaFoldDB" id="A0A9D5BU80"/>
<dbReference type="PANTHER" id="PTHR24009:SF0">
    <property type="entry name" value="ZINC FINGER CCCH DOMAIN-CONTAINING PROTEIN 18"/>
    <property type="match status" value="1"/>
</dbReference>
<dbReference type="InterPro" id="IPR056276">
    <property type="entry name" value="AtC3H46-like_PABC-like"/>
</dbReference>
<gene>
    <name evidence="8" type="ORF">J5N97_001242</name>
</gene>
<proteinExistence type="predicted"/>
<keyword evidence="1" id="KW-0479">Metal-binding</keyword>
<evidence type="ECO:0000256" key="2">
    <source>
        <dbReference type="ARBA" id="ARBA00022771"/>
    </source>
</evidence>
<dbReference type="GO" id="GO:0003677">
    <property type="term" value="F:DNA binding"/>
    <property type="evidence" value="ECO:0007669"/>
    <property type="project" value="UniProtKB-KW"/>
</dbReference>
<dbReference type="EMBL" id="JAGGNH010000054">
    <property type="protein sequence ID" value="KAJ0960892.1"/>
    <property type="molecule type" value="Genomic_DNA"/>
</dbReference>